<dbReference type="Gramene" id="CDO97985">
    <property type="protein sequence ID" value="CDO97985"/>
    <property type="gene ID" value="GSCOC_T00021942001"/>
</dbReference>
<sequence length="212" mass="24043">MEQNLPVIAKKFWHMVRVVYFMLRKGISKGKLMTDLNMMMKRGKIAGKAIQKLMFHHSHTWASSFAAFPAHHRRSHDKPLSFPAPSGEYYEFSCSNSPAYPSFHLPFHLSKRKSNHHSNLFTCTQAPAAEDSDAAVHAVMRALEMLHSETASPALPGFGKSPMVRQLRITDSPFPLRDVDEDSHVDEAAEEFISRFYKDQRRQNAMAALGPC</sequence>
<dbReference type="AlphaFoldDB" id="A0A068TNS1"/>
<dbReference type="STRING" id="49390.A0A068TNS1"/>
<organism evidence="1 2">
    <name type="scientific">Coffea canephora</name>
    <name type="common">Robusta coffee</name>
    <dbReference type="NCBI Taxonomy" id="49390"/>
    <lineage>
        <taxon>Eukaryota</taxon>
        <taxon>Viridiplantae</taxon>
        <taxon>Streptophyta</taxon>
        <taxon>Embryophyta</taxon>
        <taxon>Tracheophyta</taxon>
        <taxon>Spermatophyta</taxon>
        <taxon>Magnoliopsida</taxon>
        <taxon>eudicotyledons</taxon>
        <taxon>Gunneridae</taxon>
        <taxon>Pentapetalae</taxon>
        <taxon>asterids</taxon>
        <taxon>lamiids</taxon>
        <taxon>Gentianales</taxon>
        <taxon>Rubiaceae</taxon>
        <taxon>Ixoroideae</taxon>
        <taxon>Gardenieae complex</taxon>
        <taxon>Bertiereae - Coffeeae clade</taxon>
        <taxon>Coffeeae</taxon>
        <taxon>Coffea</taxon>
    </lineage>
</organism>
<dbReference type="FunCoup" id="A0A068TNS1">
    <property type="interactions" value="543"/>
</dbReference>
<keyword evidence="2" id="KW-1185">Reference proteome</keyword>
<dbReference type="Proteomes" id="UP000295252">
    <property type="component" value="Chromosome VI"/>
</dbReference>
<dbReference type="PANTHER" id="PTHR33265:SF8">
    <property type="entry name" value="AVR9_CF-9 RAPIDLY ELICITED PROTEIN 146"/>
    <property type="match status" value="1"/>
</dbReference>
<dbReference type="Pfam" id="PF05553">
    <property type="entry name" value="DUF761"/>
    <property type="match status" value="1"/>
</dbReference>
<evidence type="ECO:0000313" key="1">
    <source>
        <dbReference type="EMBL" id="CDO97985.1"/>
    </source>
</evidence>
<dbReference type="InParanoid" id="A0A068TNS1"/>
<dbReference type="EMBL" id="HG739086">
    <property type="protein sequence ID" value="CDO97985.1"/>
    <property type="molecule type" value="Genomic_DNA"/>
</dbReference>
<evidence type="ECO:0000313" key="2">
    <source>
        <dbReference type="Proteomes" id="UP000295252"/>
    </source>
</evidence>
<reference evidence="2" key="1">
    <citation type="journal article" date="2014" name="Science">
        <title>The coffee genome provides insight into the convergent evolution of caffeine biosynthesis.</title>
        <authorList>
            <person name="Denoeud F."/>
            <person name="Carretero-Paulet L."/>
            <person name="Dereeper A."/>
            <person name="Droc G."/>
            <person name="Guyot R."/>
            <person name="Pietrella M."/>
            <person name="Zheng C."/>
            <person name="Alberti A."/>
            <person name="Anthony F."/>
            <person name="Aprea G."/>
            <person name="Aury J.M."/>
            <person name="Bento P."/>
            <person name="Bernard M."/>
            <person name="Bocs S."/>
            <person name="Campa C."/>
            <person name="Cenci A."/>
            <person name="Combes M.C."/>
            <person name="Crouzillat D."/>
            <person name="Da Silva C."/>
            <person name="Daddiego L."/>
            <person name="De Bellis F."/>
            <person name="Dussert S."/>
            <person name="Garsmeur O."/>
            <person name="Gayraud T."/>
            <person name="Guignon V."/>
            <person name="Jahn K."/>
            <person name="Jamilloux V."/>
            <person name="Joet T."/>
            <person name="Labadie K."/>
            <person name="Lan T."/>
            <person name="Leclercq J."/>
            <person name="Lepelley M."/>
            <person name="Leroy T."/>
            <person name="Li L.T."/>
            <person name="Librado P."/>
            <person name="Lopez L."/>
            <person name="Munoz A."/>
            <person name="Noel B."/>
            <person name="Pallavicini A."/>
            <person name="Perrotta G."/>
            <person name="Poncet V."/>
            <person name="Pot D."/>
            <person name="Priyono X."/>
            <person name="Rigoreau M."/>
            <person name="Rouard M."/>
            <person name="Rozas J."/>
            <person name="Tranchant-Dubreuil C."/>
            <person name="VanBuren R."/>
            <person name="Zhang Q."/>
            <person name="Andrade A.C."/>
            <person name="Argout X."/>
            <person name="Bertrand B."/>
            <person name="de Kochko A."/>
            <person name="Graziosi G."/>
            <person name="Henry R.J."/>
            <person name="Jayarama X."/>
            <person name="Ming R."/>
            <person name="Nagai C."/>
            <person name="Rounsley S."/>
            <person name="Sankoff D."/>
            <person name="Giuliano G."/>
            <person name="Albert V.A."/>
            <person name="Wincker P."/>
            <person name="Lashermes P."/>
        </authorList>
    </citation>
    <scope>NUCLEOTIDE SEQUENCE [LARGE SCALE GENOMIC DNA]</scope>
    <source>
        <strain evidence="2">cv. DH200-94</strain>
    </source>
</reference>
<dbReference type="OMA" id="NIVKMAF"/>
<gene>
    <name evidence="1" type="ORF">GSCOC_T00021942001</name>
</gene>
<protein>
    <recommendedName>
        <fullName evidence="3">Avr9/Cf-9 rapidly elicited protein 146</fullName>
    </recommendedName>
</protein>
<dbReference type="PhylomeDB" id="A0A068TNS1"/>
<evidence type="ECO:0008006" key="3">
    <source>
        <dbReference type="Google" id="ProtNLM"/>
    </source>
</evidence>
<dbReference type="OrthoDB" id="696337at2759"/>
<name>A0A068TNS1_COFCA</name>
<dbReference type="InterPro" id="IPR008480">
    <property type="entry name" value="DUF761_pln"/>
</dbReference>
<accession>A0A068TNS1</accession>
<proteinExistence type="predicted"/>
<dbReference type="PANTHER" id="PTHR33265">
    <property type="entry name" value="AVR9/CF-9 RAPIDLY ELICITED PROTEIN-RELATED"/>
    <property type="match status" value="1"/>
</dbReference>